<feature type="region of interest" description="Disordered" evidence="1">
    <location>
        <begin position="165"/>
        <end position="189"/>
    </location>
</feature>
<organism evidence="5 6">
    <name type="scientific">Xanthomonas arboricola pv. populi</name>
    <dbReference type="NCBI Taxonomy" id="487823"/>
    <lineage>
        <taxon>Bacteria</taxon>
        <taxon>Pseudomonadati</taxon>
        <taxon>Pseudomonadota</taxon>
        <taxon>Gammaproteobacteria</taxon>
        <taxon>Lysobacterales</taxon>
        <taxon>Lysobacteraceae</taxon>
        <taxon>Xanthomonas</taxon>
    </lineage>
</organism>
<sequence length="782" mass="87205">MASELRRDAGVSRWLRGCLNGVAGCIVLLSTAAQAAPGVADYQRSLGLRAQWSTLTENVAWPAQWQDNGTFYYRKTVPGGFAFVRTDVATLQKTPAFDQLRVAQALSAATGTPYTALRLPFERFAYAPDGERGDGAIRFALGEALWRCSLTGYRCARDDAGAQQRPRGFGVVRDPAVPADNTPRRSPDGRWEALADGWNLLLRRVADGQLTRLGDDGRADDYFDPESIAWSPDSQRLAVYRVRPGFARRVTRVEAAPADGGQPRVHTQLYPKPGDAVDVERPVLFAVDGTRREVDTALFANPYALSPLQWRSDGHSVSFDYVQRGFQRMRVIAVDAQSGRAHVAVGEDARTFVYADRSFRHDVDGRGDDLLWISERDGWRHLYLVDGRSGRFKRQLTRGPWIVRDVLRVDDAQRRIWFTASGMDKGKDPYYRQLYSVDFDGRRLTRLTHSDADHDVAIADDGRHYVDVYSRPDLPPVMELHAIDGRLLQQVERGNIDKLLAAGWRAPETFVAKGRDGRTDIWGMVVRPRDYDPHKKYPVIENIYAGPHDSFVPKTFWPFGYHSGGDKQIGMQAQADLGFIVVMIDGMGTANRSKAFHDVAWKNLGDSGFADRIAWHRALAARDRSYDIGRVGIYGASAGGQSTLGALERHPDFYKAGVAFSGCYDNRMDKISWNEQWMGWPVDAGYAQASGVVNAAKLQGDLLLIVGEQDSNVDPASTAQVVDALIKAGKDFELLNVPGGEHSVGRSSGPIDYVQRRQYDFFVRHLRDEPTPHWNSLPSEAR</sequence>
<dbReference type="AlphaFoldDB" id="A0A2S6Z499"/>
<keyword evidence="2" id="KW-0732">Signal</keyword>
<evidence type="ECO:0000256" key="2">
    <source>
        <dbReference type="SAM" id="SignalP"/>
    </source>
</evidence>
<protein>
    <submittedName>
        <fullName evidence="5">S9 family peptidase</fullName>
    </submittedName>
</protein>
<dbReference type="SUPFAM" id="SSF53474">
    <property type="entry name" value="alpha/beta-Hydrolases"/>
    <property type="match status" value="1"/>
</dbReference>
<dbReference type="Gene3D" id="2.140.10.30">
    <property type="entry name" value="Dipeptidylpeptidase IV, N-terminal domain"/>
    <property type="match status" value="1"/>
</dbReference>
<evidence type="ECO:0000259" key="4">
    <source>
        <dbReference type="Pfam" id="PF00930"/>
    </source>
</evidence>
<comment type="caution">
    <text evidence="5">The sequence shown here is derived from an EMBL/GenBank/DDBJ whole genome shotgun (WGS) entry which is preliminary data.</text>
</comment>
<feature type="chain" id="PRO_5015784344" evidence="2">
    <location>
        <begin position="36"/>
        <end position="782"/>
    </location>
</feature>
<feature type="signal peptide" evidence="2">
    <location>
        <begin position="1"/>
        <end position="35"/>
    </location>
</feature>
<dbReference type="SUPFAM" id="SSF82171">
    <property type="entry name" value="DPP6 N-terminal domain-like"/>
    <property type="match status" value="1"/>
</dbReference>
<reference evidence="5 6" key="1">
    <citation type="submission" date="2016-08" db="EMBL/GenBank/DDBJ databases">
        <title>Evolution of the type three secretion system and type three effector repertoires in Xanthomonas.</title>
        <authorList>
            <person name="Merda D."/>
            <person name="Briand M."/>
            <person name="Bosis E."/>
            <person name="Rousseau C."/>
            <person name="Portier P."/>
            <person name="Jacques M.-A."/>
            <person name="Fischer-Le Saux M."/>
        </authorList>
    </citation>
    <scope>NUCLEOTIDE SEQUENCE [LARGE SCALE GENOMIC DNA]</scope>
    <source>
        <strain evidence="5 6">CFBP 3122</strain>
    </source>
</reference>
<dbReference type="Pfam" id="PF00326">
    <property type="entry name" value="Peptidase_S9"/>
    <property type="match status" value="1"/>
</dbReference>
<dbReference type="InterPro" id="IPR050278">
    <property type="entry name" value="Serine_Prot_S9B/DPPIV"/>
</dbReference>
<dbReference type="PANTHER" id="PTHR11731">
    <property type="entry name" value="PROTEASE FAMILY S9B,C DIPEPTIDYL-PEPTIDASE IV-RELATED"/>
    <property type="match status" value="1"/>
</dbReference>
<dbReference type="InterPro" id="IPR029058">
    <property type="entry name" value="AB_hydrolase_fold"/>
</dbReference>
<dbReference type="InterPro" id="IPR001375">
    <property type="entry name" value="Peptidase_S9_cat"/>
</dbReference>
<name>A0A2S6Z499_9XANT</name>
<gene>
    <name evidence="5" type="ORF">XaplCFBP3122_11245</name>
</gene>
<feature type="domain" description="Peptidase S9 prolyl oligopeptidase catalytic" evidence="3">
    <location>
        <begin position="572"/>
        <end position="767"/>
    </location>
</feature>
<accession>A0A2S6Z499</accession>
<dbReference type="Pfam" id="PF00930">
    <property type="entry name" value="DPPIV_N"/>
    <property type="match status" value="1"/>
</dbReference>
<dbReference type="GO" id="GO:0008236">
    <property type="term" value="F:serine-type peptidase activity"/>
    <property type="evidence" value="ECO:0007669"/>
    <property type="project" value="InterPro"/>
</dbReference>
<dbReference type="RefSeq" id="WP_104598138.1">
    <property type="nucleotide sequence ID" value="NZ_MIGV01000011.1"/>
</dbReference>
<evidence type="ECO:0000256" key="1">
    <source>
        <dbReference type="SAM" id="MobiDB-lite"/>
    </source>
</evidence>
<evidence type="ECO:0000313" key="5">
    <source>
        <dbReference type="EMBL" id="PPT76028.1"/>
    </source>
</evidence>
<dbReference type="GO" id="GO:0006508">
    <property type="term" value="P:proteolysis"/>
    <property type="evidence" value="ECO:0007669"/>
    <property type="project" value="InterPro"/>
</dbReference>
<dbReference type="PANTHER" id="PTHR11731:SF118">
    <property type="entry name" value="BLR1971 PROTEIN"/>
    <property type="match status" value="1"/>
</dbReference>
<proteinExistence type="predicted"/>
<evidence type="ECO:0000259" key="3">
    <source>
        <dbReference type="Pfam" id="PF00326"/>
    </source>
</evidence>
<dbReference type="InterPro" id="IPR002469">
    <property type="entry name" value="Peptidase_S9B_N"/>
</dbReference>
<dbReference type="Proteomes" id="UP000238270">
    <property type="component" value="Unassembled WGS sequence"/>
</dbReference>
<dbReference type="EMBL" id="MIGV01000011">
    <property type="protein sequence ID" value="PPT76028.1"/>
    <property type="molecule type" value="Genomic_DNA"/>
</dbReference>
<feature type="domain" description="Dipeptidylpeptidase IV N-terminal" evidence="4">
    <location>
        <begin position="181"/>
        <end position="476"/>
    </location>
</feature>
<dbReference type="Gene3D" id="3.40.50.1820">
    <property type="entry name" value="alpha/beta hydrolase"/>
    <property type="match status" value="1"/>
</dbReference>
<evidence type="ECO:0000313" key="6">
    <source>
        <dbReference type="Proteomes" id="UP000238270"/>
    </source>
</evidence>